<reference evidence="3" key="1">
    <citation type="submission" date="2006-10" db="EMBL/GenBank/DDBJ databases">
        <title>Complete sequence of Solibacter usitatus Ellin6076.</title>
        <authorList>
            <consortium name="US DOE Joint Genome Institute"/>
            <person name="Copeland A."/>
            <person name="Lucas S."/>
            <person name="Lapidus A."/>
            <person name="Barry K."/>
            <person name="Detter J.C."/>
            <person name="Glavina del Rio T."/>
            <person name="Hammon N."/>
            <person name="Israni S."/>
            <person name="Dalin E."/>
            <person name="Tice H."/>
            <person name="Pitluck S."/>
            <person name="Thompson L.S."/>
            <person name="Brettin T."/>
            <person name="Bruce D."/>
            <person name="Han C."/>
            <person name="Tapia R."/>
            <person name="Gilna P."/>
            <person name="Schmutz J."/>
            <person name="Larimer F."/>
            <person name="Land M."/>
            <person name="Hauser L."/>
            <person name="Kyrpides N."/>
            <person name="Mikhailova N."/>
            <person name="Janssen P.H."/>
            <person name="Kuske C.R."/>
            <person name="Richardson P."/>
        </authorList>
    </citation>
    <scope>NUCLEOTIDE SEQUENCE</scope>
    <source>
        <strain evidence="3">Ellin6076</strain>
    </source>
</reference>
<evidence type="ECO:0000256" key="1">
    <source>
        <dbReference type="SAM" id="MobiDB-lite"/>
    </source>
</evidence>
<name>Q02CK5_SOLUE</name>
<dbReference type="EMBL" id="CP000473">
    <property type="protein sequence ID" value="ABJ81211.1"/>
    <property type="molecule type" value="Genomic_DNA"/>
</dbReference>
<protein>
    <submittedName>
        <fullName evidence="3">Uncharacterized protein</fullName>
    </submittedName>
</protein>
<dbReference type="InParanoid" id="Q02CK5"/>
<sequence length="433" mass="47680">MIESSPTVGLPGKNSGGEGVGLTAGWSEVSREDALAQLERIADSQQFRSSKRCSLFLRYVVQHAIDNELDCLKERSLGVAVFDRDPNYDTNQDPIVRTTAGEVRKRLAQYYLGPAHEGELRISLPTGAYMPEVHTVPGRPEPQIETKIESVDLAPSRTPRRKWQFIAAIAAVVVAAGVFALIPRKTELDKFWSPLIKAQGPIVMCVGQPQAYNFQGETQRALDQWFESADGKADPPPQIASVPLSAIVPMWDRYTGLGDAQALSRLSSVFGAYGKPFQVRGGKTTSLADLRGKPLILIGAFSNQWTMDLTGELRFHFDLDRKAGAQIVRDSQNPDKTDWQVVHSWPYWKIPVDYAIVTRVMDPTTEQVVVVAAGITHYGTQAAGELLSNPAYFADAVRHAPSGWSRKNMQIVLSAKVMSGTAGPPQILKVHFW</sequence>
<organism evidence="3">
    <name type="scientific">Solibacter usitatus (strain Ellin6076)</name>
    <dbReference type="NCBI Taxonomy" id="234267"/>
    <lineage>
        <taxon>Bacteria</taxon>
        <taxon>Pseudomonadati</taxon>
        <taxon>Acidobacteriota</taxon>
        <taxon>Terriglobia</taxon>
        <taxon>Bryobacterales</taxon>
        <taxon>Solibacteraceae</taxon>
        <taxon>Candidatus Solibacter</taxon>
    </lineage>
</organism>
<dbReference type="HOGENOM" id="CLU_036287_0_0_0"/>
<evidence type="ECO:0000313" key="3">
    <source>
        <dbReference type="EMBL" id="ABJ81211.1"/>
    </source>
</evidence>
<proteinExistence type="predicted"/>
<dbReference type="eggNOG" id="COG5616">
    <property type="taxonomic scope" value="Bacteria"/>
</dbReference>
<keyword evidence="2" id="KW-0472">Membrane</keyword>
<feature type="region of interest" description="Disordered" evidence="1">
    <location>
        <begin position="1"/>
        <end position="23"/>
    </location>
</feature>
<keyword evidence="2" id="KW-0812">Transmembrane</keyword>
<evidence type="ECO:0000256" key="2">
    <source>
        <dbReference type="SAM" id="Phobius"/>
    </source>
</evidence>
<accession>Q02CK5</accession>
<dbReference type="KEGG" id="sus:Acid_0197"/>
<dbReference type="STRING" id="234267.Acid_0197"/>
<keyword evidence="2" id="KW-1133">Transmembrane helix</keyword>
<dbReference type="AlphaFoldDB" id="Q02CK5"/>
<gene>
    <name evidence="3" type="ordered locus">Acid_0197</name>
</gene>
<feature type="transmembrane region" description="Helical" evidence="2">
    <location>
        <begin position="163"/>
        <end position="182"/>
    </location>
</feature>